<dbReference type="GO" id="GO:0030170">
    <property type="term" value="F:pyridoxal phosphate binding"/>
    <property type="evidence" value="ECO:0007669"/>
    <property type="project" value="InterPro"/>
</dbReference>
<evidence type="ECO:0000256" key="2">
    <source>
        <dbReference type="ARBA" id="ARBA00009533"/>
    </source>
</evidence>
<protein>
    <submittedName>
        <fullName evidence="7">PLP-dependent transferase</fullName>
    </submittedName>
</protein>
<accession>A0A6A5V5Q8</accession>
<feature type="modified residue" description="N6-(pyridoxal phosphate)lysine" evidence="5">
    <location>
        <position position="323"/>
    </location>
</feature>
<gene>
    <name evidence="7" type="ORF">BU23DRAFT_556818</name>
</gene>
<keyword evidence="3 5" id="KW-0663">Pyridoxal phosphate</keyword>
<dbReference type="Gene3D" id="3.90.1150.10">
    <property type="entry name" value="Aspartate Aminotransferase, domain 1"/>
    <property type="match status" value="1"/>
</dbReference>
<dbReference type="PANTHER" id="PTHR11999">
    <property type="entry name" value="GROUP II PYRIDOXAL-5-PHOSPHATE DECARBOXYLASE"/>
    <property type="match status" value="1"/>
</dbReference>
<dbReference type="InterPro" id="IPR015424">
    <property type="entry name" value="PyrdxlP-dep_Trfase"/>
</dbReference>
<evidence type="ECO:0000256" key="3">
    <source>
        <dbReference type="ARBA" id="ARBA00022898"/>
    </source>
</evidence>
<organism evidence="7 8">
    <name type="scientific">Bimuria novae-zelandiae CBS 107.79</name>
    <dbReference type="NCBI Taxonomy" id="1447943"/>
    <lineage>
        <taxon>Eukaryota</taxon>
        <taxon>Fungi</taxon>
        <taxon>Dikarya</taxon>
        <taxon>Ascomycota</taxon>
        <taxon>Pezizomycotina</taxon>
        <taxon>Dothideomycetes</taxon>
        <taxon>Pleosporomycetidae</taxon>
        <taxon>Pleosporales</taxon>
        <taxon>Massarineae</taxon>
        <taxon>Didymosphaeriaceae</taxon>
        <taxon>Bimuria</taxon>
    </lineage>
</organism>
<dbReference type="GO" id="GO:0019752">
    <property type="term" value="P:carboxylic acid metabolic process"/>
    <property type="evidence" value="ECO:0007669"/>
    <property type="project" value="InterPro"/>
</dbReference>
<dbReference type="InterPro" id="IPR015421">
    <property type="entry name" value="PyrdxlP-dep_Trfase_major"/>
</dbReference>
<evidence type="ECO:0000313" key="8">
    <source>
        <dbReference type="Proteomes" id="UP000800036"/>
    </source>
</evidence>
<dbReference type="EMBL" id="ML976701">
    <property type="protein sequence ID" value="KAF1970346.1"/>
    <property type="molecule type" value="Genomic_DNA"/>
</dbReference>
<dbReference type="Pfam" id="PF00282">
    <property type="entry name" value="Pyridoxal_deC"/>
    <property type="match status" value="1"/>
</dbReference>
<dbReference type="Gene3D" id="3.40.640.10">
    <property type="entry name" value="Type I PLP-dependent aspartate aminotransferase-like (Major domain)"/>
    <property type="match status" value="1"/>
</dbReference>
<dbReference type="InterPro" id="IPR002129">
    <property type="entry name" value="PyrdxlP-dep_de-COase"/>
</dbReference>
<keyword evidence="8" id="KW-1185">Reference proteome</keyword>
<dbReference type="PANTHER" id="PTHR11999:SF165">
    <property type="entry name" value="DECARBOXYLASE, PUTATIVE (AFU_ORTHOLOGUE AFUA_2G04980)-RELATED"/>
    <property type="match status" value="1"/>
</dbReference>
<dbReference type="InterPro" id="IPR015422">
    <property type="entry name" value="PyrdxlP-dep_Trfase_small"/>
</dbReference>
<comment type="cofactor">
    <cofactor evidence="1 5 6">
        <name>pyridoxal 5'-phosphate</name>
        <dbReference type="ChEBI" id="CHEBI:597326"/>
    </cofactor>
</comment>
<dbReference type="OrthoDB" id="2161780at2759"/>
<evidence type="ECO:0000256" key="6">
    <source>
        <dbReference type="RuleBase" id="RU000382"/>
    </source>
</evidence>
<dbReference type="InterPro" id="IPR010977">
    <property type="entry name" value="Aromatic_deC"/>
</dbReference>
<evidence type="ECO:0000256" key="5">
    <source>
        <dbReference type="PIRSR" id="PIRSR602129-50"/>
    </source>
</evidence>
<evidence type="ECO:0000256" key="1">
    <source>
        <dbReference type="ARBA" id="ARBA00001933"/>
    </source>
</evidence>
<dbReference type="GO" id="GO:0005737">
    <property type="term" value="C:cytoplasm"/>
    <property type="evidence" value="ECO:0007669"/>
    <property type="project" value="TreeGrafter"/>
</dbReference>
<comment type="similarity">
    <text evidence="2 6">Belongs to the group II decarboxylase family.</text>
</comment>
<dbReference type="GO" id="GO:0016740">
    <property type="term" value="F:transferase activity"/>
    <property type="evidence" value="ECO:0007669"/>
    <property type="project" value="UniProtKB-KW"/>
</dbReference>
<name>A0A6A5V5Q8_9PLEO</name>
<evidence type="ECO:0000256" key="4">
    <source>
        <dbReference type="ARBA" id="ARBA00023239"/>
    </source>
</evidence>
<proteinExistence type="inferred from homology"/>
<evidence type="ECO:0000313" key="7">
    <source>
        <dbReference type="EMBL" id="KAF1970346.1"/>
    </source>
</evidence>
<dbReference type="SUPFAM" id="SSF53383">
    <property type="entry name" value="PLP-dependent transferases"/>
    <property type="match status" value="1"/>
</dbReference>
<keyword evidence="4 6" id="KW-0456">Lyase</keyword>
<keyword evidence="7" id="KW-0808">Transferase</keyword>
<reference evidence="7" key="1">
    <citation type="journal article" date="2020" name="Stud. Mycol.">
        <title>101 Dothideomycetes genomes: a test case for predicting lifestyles and emergence of pathogens.</title>
        <authorList>
            <person name="Haridas S."/>
            <person name="Albert R."/>
            <person name="Binder M."/>
            <person name="Bloem J."/>
            <person name="Labutti K."/>
            <person name="Salamov A."/>
            <person name="Andreopoulos B."/>
            <person name="Baker S."/>
            <person name="Barry K."/>
            <person name="Bills G."/>
            <person name="Bluhm B."/>
            <person name="Cannon C."/>
            <person name="Castanera R."/>
            <person name="Culley D."/>
            <person name="Daum C."/>
            <person name="Ezra D."/>
            <person name="Gonzalez J."/>
            <person name="Henrissat B."/>
            <person name="Kuo A."/>
            <person name="Liang C."/>
            <person name="Lipzen A."/>
            <person name="Lutzoni F."/>
            <person name="Magnuson J."/>
            <person name="Mondo S."/>
            <person name="Nolan M."/>
            <person name="Ohm R."/>
            <person name="Pangilinan J."/>
            <person name="Park H.-J."/>
            <person name="Ramirez L."/>
            <person name="Alfaro M."/>
            <person name="Sun H."/>
            <person name="Tritt A."/>
            <person name="Yoshinaga Y."/>
            <person name="Zwiers L.-H."/>
            <person name="Turgeon B."/>
            <person name="Goodwin S."/>
            <person name="Spatafora J."/>
            <person name="Crous P."/>
            <person name="Grigoriev I."/>
        </authorList>
    </citation>
    <scope>NUCLEOTIDE SEQUENCE</scope>
    <source>
        <strain evidence="7">CBS 107.79</strain>
    </source>
</reference>
<dbReference type="GO" id="GO:0016831">
    <property type="term" value="F:carboxy-lyase activity"/>
    <property type="evidence" value="ECO:0007669"/>
    <property type="project" value="TreeGrafter"/>
</dbReference>
<dbReference type="Proteomes" id="UP000800036">
    <property type="component" value="Unassembled WGS sequence"/>
</dbReference>
<sequence length="507" mass="55315">MFDSMQSDPDTFIQLASEISALHIQPPPEDVLPSEEVVTQARKKIQKHLTQSGFSFGETIRHIQEDLAPGFNGSSRSPHYYGFVTGGSTPVAALADHLVTIYDQNAAVHLPKESIATNVENAATSLLGQLLKLNPSQWPHRVFTTGATASNVLGLACGREYVIGKAVAHRKDTISSVGELGMVDAMRRAGIIRIRILTTVPHSSLVKAAGILGLGRASVVDVGLPYAPHRFHMDMLKILLDEPGTASIIAISASDVNTGLFATAGLKEMQEIRKLADAYGAWIHVDGAFGIFGRVLTDPVHSEIISACAGLELADSITGDGHKLLNVPYDCGFFFSRHREIPEQVFQNPNAPYLSTSTATDAIVSHSNVGLENSRRLRALPVYASLRAYGANGYRDMLGRQIELSRDIAEYILDSEDFELLPESDRSKEAILKGIYIIVLFRAKDEGLNKELTAKIKASRKIYVSGTAWEGGPACRFAVSNWQTDAKRDLPLIKQVLDEVIESWKSR</sequence>
<dbReference type="AlphaFoldDB" id="A0A6A5V5Q8"/>